<dbReference type="Proteomes" id="UP000543030">
    <property type="component" value="Unassembled WGS sequence"/>
</dbReference>
<dbReference type="EMBL" id="JACHHN010000001">
    <property type="protein sequence ID" value="MBB5189475.1"/>
    <property type="molecule type" value="Genomic_DNA"/>
</dbReference>
<dbReference type="RefSeq" id="WP_184096608.1">
    <property type="nucleotide sequence ID" value="NZ_JACHHN010000001.1"/>
</dbReference>
<dbReference type="Pfam" id="PF01963">
    <property type="entry name" value="TraB_PrgY_gumN"/>
    <property type="match status" value="1"/>
</dbReference>
<protein>
    <submittedName>
        <fullName evidence="1">Uncharacterized protein YbaP (TraB family)</fullName>
    </submittedName>
</protein>
<evidence type="ECO:0000313" key="2">
    <source>
        <dbReference type="Proteomes" id="UP000543030"/>
    </source>
</evidence>
<keyword evidence="2" id="KW-1185">Reference proteome</keyword>
<dbReference type="CDD" id="cd14789">
    <property type="entry name" value="Tiki"/>
    <property type="match status" value="1"/>
</dbReference>
<name>A0A840R853_9NEIS</name>
<accession>A0A840R853</accession>
<dbReference type="InterPro" id="IPR002816">
    <property type="entry name" value="TraB/PrgY/GumN_fam"/>
</dbReference>
<sequence length="277" mass="31810">MKKISVLFLFQFICNVAWGSILFVAIKGSETINIVGTMHITKNEFSDLKIYEMAKKFDNLAFEVNPNEDFFISAKKMADTGPPLKSLDPSPGYTDFVEKYRKLVKDDVDLDSVPVYQAYLLASMVRIINAKDNTHYYNGTELSLKNLFPKKKIISIEGVNYIKIFNSLPSYFVSALIFNILNSNVNEKNFEDLEKAFTIGDCDLVNDFENKIDANYEGRLAREYFISHRNKFMKEEILKINKHNPNTLFLVGVAHVCGYDNILLMLEKDGYVVREIN</sequence>
<reference evidence="1 2" key="1">
    <citation type="submission" date="2020-08" db="EMBL/GenBank/DDBJ databases">
        <title>Genomic Encyclopedia of Type Strains, Phase IV (KMG-IV): sequencing the most valuable type-strain genomes for metagenomic binning, comparative biology and taxonomic classification.</title>
        <authorList>
            <person name="Goeker M."/>
        </authorList>
    </citation>
    <scope>NUCLEOTIDE SEQUENCE [LARGE SCALE GENOMIC DNA]</scope>
    <source>
        <strain evidence="1 2">DSM 18233</strain>
    </source>
</reference>
<organism evidence="1 2">
    <name type="scientific">Silvimonas terrae</name>
    <dbReference type="NCBI Taxonomy" id="300266"/>
    <lineage>
        <taxon>Bacteria</taxon>
        <taxon>Pseudomonadati</taxon>
        <taxon>Pseudomonadota</taxon>
        <taxon>Betaproteobacteria</taxon>
        <taxon>Neisseriales</taxon>
        <taxon>Chitinibacteraceae</taxon>
        <taxon>Silvimonas</taxon>
    </lineage>
</organism>
<dbReference type="AlphaFoldDB" id="A0A840R853"/>
<comment type="caution">
    <text evidence="1">The sequence shown here is derived from an EMBL/GenBank/DDBJ whole genome shotgun (WGS) entry which is preliminary data.</text>
</comment>
<proteinExistence type="predicted"/>
<gene>
    <name evidence="1" type="ORF">HNQ50_000185</name>
</gene>
<evidence type="ECO:0000313" key="1">
    <source>
        <dbReference type="EMBL" id="MBB5189475.1"/>
    </source>
</evidence>